<sequence>MHGEEEVLAIGRPSHVMADKESVLGRPSSNSHGPKGSARLWILFAIDEILPTTIVDRQTLWLMAPRAILGCLPSPIEEESNMYMYSFEPSISAPPAEKFSIKYRGTVSKIFEPQRVNGGKPPGRVLPRCPPSTPLDT</sequence>
<proteinExistence type="predicted"/>
<name>A0A0F4YEX1_RASE3</name>
<dbReference type="Proteomes" id="UP000053958">
    <property type="component" value="Unassembled WGS sequence"/>
</dbReference>
<evidence type="ECO:0000313" key="2">
    <source>
        <dbReference type="EMBL" id="KKA16685.1"/>
    </source>
</evidence>
<protein>
    <submittedName>
        <fullName evidence="2">Uncharacterized protein</fullName>
    </submittedName>
</protein>
<dbReference type="AlphaFoldDB" id="A0A0F4YEX1"/>
<dbReference type="EMBL" id="LASV01000743">
    <property type="protein sequence ID" value="KKA16685.1"/>
    <property type="molecule type" value="Genomic_DNA"/>
</dbReference>
<evidence type="ECO:0000313" key="3">
    <source>
        <dbReference type="Proteomes" id="UP000053958"/>
    </source>
</evidence>
<feature type="region of interest" description="Disordered" evidence="1">
    <location>
        <begin position="113"/>
        <end position="137"/>
    </location>
</feature>
<accession>A0A0F4YEX1</accession>
<organism evidence="2 3">
    <name type="scientific">Rasamsonia emersonii (strain ATCC 16479 / CBS 393.64 / IMI 116815)</name>
    <dbReference type="NCBI Taxonomy" id="1408163"/>
    <lineage>
        <taxon>Eukaryota</taxon>
        <taxon>Fungi</taxon>
        <taxon>Dikarya</taxon>
        <taxon>Ascomycota</taxon>
        <taxon>Pezizomycotina</taxon>
        <taxon>Eurotiomycetes</taxon>
        <taxon>Eurotiomycetidae</taxon>
        <taxon>Eurotiales</taxon>
        <taxon>Trichocomaceae</taxon>
        <taxon>Rasamsonia</taxon>
    </lineage>
</organism>
<dbReference type="GeneID" id="25321626"/>
<dbReference type="RefSeq" id="XP_013323297.1">
    <property type="nucleotide sequence ID" value="XM_013467843.1"/>
</dbReference>
<evidence type="ECO:0000256" key="1">
    <source>
        <dbReference type="SAM" id="MobiDB-lite"/>
    </source>
</evidence>
<gene>
    <name evidence="2" type="ORF">T310_9694</name>
</gene>
<keyword evidence="3" id="KW-1185">Reference proteome</keyword>
<comment type="caution">
    <text evidence="2">The sequence shown here is derived from an EMBL/GenBank/DDBJ whole genome shotgun (WGS) entry which is preliminary data.</text>
</comment>
<reference evidence="2 3" key="1">
    <citation type="submission" date="2015-04" db="EMBL/GenBank/DDBJ databases">
        <authorList>
            <person name="Heijne W.H."/>
            <person name="Fedorova N.D."/>
            <person name="Nierman W.C."/>
            <person name="Vollebregt A.W."/>
            <person name="Zhao Z."/>
            <person name="Wu L."/>
            <person name="Kumar M."/>
            <person name="Stam H."/>
            <person name="van den Berg M.A."/>
            <person name="Pel H.J."/>
        </authorList>
    </citation>
    <scope>NUCLEOTIDE SEQUENCE [LARGE SCALE GENOMIC DNA]</scope>
    <source>
        <strain evidence="2 3">CBS 393.64</strain>
    </source>
</reference>
<feature type="compositionally biased region" description="Pro residues" evidence="1">
    <location>
        <begin position="128"/>
        <end position="137"/>
    </location>
</feature>